<dbReference type="NCBIfam" id="TIGR00589">
    <property type="entry name" value="ogt"/>
    <property type="match status" value="1"/>
</dbReference>
<dbReference type="CDD" id="cd06445">
    <property type="entry name" value="ATase"/>
    <property type="match status" value="1"/>
</dbReference>
<evidence type="ECO:0000256" key="6">
    <source>
        <dbReference type="ARBA" id="ARBA00022763"/>
    </source>
</evidence>
<comment type="similarity">
    <text evidence="2">Belongs to the MGMT family.</text>
</comment>
<keyword evidence="4 10" id="KW-0489">Methyltransferase</keyword>
<accession>A0A1S1L7H3</accession>
<dbReference type="PANTHER" id="PTHR10815">
    <property type="entry name" value="METHYLATED-DNA--PROTEIN-CYSTEINE METHYLTRANSFERASE"/>
    <property type="match status" value="1"/>
</dbReference>
<evidence type="ECO:0000313" key="11">
    <source>
        <dbReference type="Proteomes" id="UP000179616"/>
    </source>
</evidence>
<dbReference type="AlphaFoldDB" id="A0A1S1L7H3"/>
<dbReference type="GO" id="GO:0006281">
    <property type="term" value="P:DNA repair"/>
    <property type="evidence" value="ECO:0007669"/>
    <property type="project" value="UniProtKB-KW"/>
</dbReference>
<dbReference type="SUPFAM" id="SSF53155">
    <property type="entry name" value="Methylated DNA-protein cysteine methyltransferase domain"/>
    <property type="match status" value="1"/>
</dbReference>
<comment type="caution">
    <text evidence="10">The sequence shown here is derived from an EMBL/GenBank/DDBJ whole genome shotgun (WGS) entry which is preliminary data.</text>
</comment>
<evidence type="ECO:0000256" key="5">
    <source>
        <dbReference type="ARBA" id="ARBA00022679"/>
    </source>
</evidence>
<dbReference type="GO" id="GO:0003908">
    <property type="term" value="F:methylated-DNA-[protein]-cysteine S-methyltransferase activity"/>
    <property type="evidence" value="ECO:0007669"/>
    <property type="project" value="UniProtKB-EC"/>
</dbReference>
<evidence type="ECO:0000256" key="4">
    <source>
        <dbReference type="ARBA" id="ARBA00022603"/>
    </source>
</evidence>
<proteinExistence type="inferred from homology"/>
<evidence type="ECO:0000256" key="2">
    <source>
        <dbReference type="ARBA" id="ARBA00008711"/>
    </source>
</evidence>
<keyword evidence="5 10" id="KW-0808">Transferase</keyword>
<gene>
    <name evidence="10" type="ORF">BKG76_19500</name>
</gene>
<dbReference type="InterPro" id="IPR014048">
    <property type="entry name" value="MethylDNA_cys_MeTrfase_DNA-bd"/>
</dbReference>
<evidence type="ECO:0000259" key="9">
    <source>
        <dbReference type="Pfam" id="PF01035"/>
    </source>
</evidence>
<evidence type="ECO:0000256" key="7">
    <source>
        <dbReference type="ARBA" id="ARBA00023204"/>
    </source>
</evidence>
<dbReference type="Pfam" id="PF01035">
    <property type="entry name" value="DNA_binding_1"/>
    <property type="match status" value="1"/>
</dbReference>
<reference evidence="10 11" key="1">
    <citation type="submission" date="2016-10" db="EMBL/GenBank/DDBJ databases">
        <title>Evaluation of Human, Veterinary and Environmental Mycobacterium chelonae Isolates by Core Genome Phylogenomic Analysis, Targeted Gene Comparison, and Anti-microbial Susceptibility Patterns: A Tale of Mistaken Identities.</title>
        <authorList>
            <person name="Fogelson S.B."/>
            <person name="Camus A.C."/>
            <person name="Lorenz W."/>
            <person name="Vasireddy R."/>
            <person name="Vasireddy S."/>
            <person name="Smith T."/>
            <person name="Brown-Elliott B.A."/>
            <person name="Wallace R.J.Jr."/>
            <person name="Hasan N.A."/>
            <person name="Reischl U."/>
            <person name="Sanchez S."/>
        </authorList>
    </citation>
    <scope>NUCLEOTIDE SEQUENCE [LARGE SCALE GENOMIC DNA]</scope>
    <source>
        <strain evidence="10 11">1559</strain>
    </source>
</reference>
<dbReference type="FunFam" id="1.10.10.10:FF:000214">
    <property type="entry name" value="Methylated-DNA--protein-cysteine methyltransferase"/>
    <property type="match status" value="1"/>
</dbReference>
<dbReference type="Proteomes" id="UP000179616">
    <property type="component" value="Unassembled WGS sequence"/>
</dbReference>
<dbReference type="InterPro" id="IPR036217">
    <property type="entry name" value="MethylDNA_cys_MeTrfase_DNAb"/>
</dbReference>
<keyword evidence="7" id="KW-0234">DNA repair</keyword>
<dbReference type="STRING" id="948102.BKG76_19500"/>
<dbReference type="PROSITE" id="PS00374">
    <property type="entry name" value="MGMT"/>
    <property type="match status" value="1"/>
</dbReference>
<evidence type="ECO:0000256" key="8">
    <source>
        <dbReference type="ARBA" id="ARBA00049348"/>
    </source>
</evidence>
<dbReference type="PANTHER" id="PTHR10815:SF5">
    <property type="entry name" value="METHYLATED-DNA--PROTEIN-CYSTEINE METHYLTRANSFERASE"/>
    <property type="match status" value="1"/>
</dbReference>
<protein>
    <recommendedName>
        <fullName evidence="3">methylated-DNA--[protein]-cysteine S-methyltransferase</fullName>
        <ecNumber evidence="3">2.1.1.63</ecNumber>
    </recommendedName>
</protein>
<organism evidence="10 11">
    <name type="scientific">Mycobacteroides franklinii</name>
    <dbReference type="NCBI Taxonomy" id="948102"/>
    <lineage>
        <taxon>Bacteria</taxon>
        <taxon>Bacillati</taxon>
        <taxon>Actinomycetota</taxon>
        <taxon>Actinomycetes</taxon>
        <taxon>Mycobacteriales</taxon>
        <taxon>Mycobacteriaceae</taxon>
        <taxon>Mycobacteroides</taxon>
    </lineage>
</organism>
<keyword evidence="6" id="KW-0227">DNA damage</keyword>
<comment type="catalytic activity">
    <reaction evidence="8">
        <text>a 6-O-methyl-2'-deoxyguanosine in DNA + L-cysteinyl-[protein] = S-methyl-L-cysteinyl-[protein] + a 2'-deoxyguanosine in DNA</text>
        <dbReference type="Rhea" id="RHEA:24000"/>
        <dbReference type="Rhea" id="RHEA-COMP:10131"/>
        <dbReference type="Rhea" id="RHEA-COMP:10132"/>
        <dbReference type="Rhea" id="RHEA-COMP:11367"/>
        <dbReference type="Rhea" id="RHEA-COMP:11368"/>
        <dbReference type="ChEBI" id="CHEBI:29950"/>
        <dbReference type="ChEBI" id="CHEBI:82612"/>
        <dbReference type="ChEBI" id="CHEBI:85445"/>
        <dbReference type="ChEBI" id="CHEBI:85448"/>
        <dbReference type="EC" id="2.1.1.63"/>
    </reaction>
</comment>
<comment type="catalytic activity">
    <reaction evidence="1">
        <text>a 4-O-methyl-thymidine in DNA + L-cysteinyl-[protein] = a thymidine in DNA + S-methyl-L-cysteinyl-[protein]</text>
        <dbReference type="Rhea" id="RHEA:53428"/>
        <dbReference type="Rhea" id="RHEA-COMP:10131"/>
        <dbReference type="Rhea" id="RHEA-COMP:10132"/>
        <dbReference type="Rhea" id="RHEA-COMP:13555"/>
        <dbReference type="Rhea" id="RHEA-COMP:13556"/>
        <dbReference type="ChEBI" id="CHEBI:29950"/>
        <dbReference type="ChEBI" id="CHEBI:82612"/>
        <dbReference type="ChEBI" id="CHEBI:137386"/>
        <dbReference type="ChEBI" id="CHEBI:137387"/>
        <dbReference type="EC" id="2.1.1.63"/>
    </reaction>
</comment>
<dbReference type="GO" id="GO:0032259">
    <property type="term" value="P:methylation"/>
    <property type="evidence" value="ECO:0007669"/>
    <property type="project" value="UniProtKB-KW"/>
</dbReference>
<name>A0A1S1L7H3_9MYCO</name>
<dbReference type="EC" id="2.1.1.63" evidence="3"/>
<evidence type="ECO:0000313" key="10">
    <source>
        <dbReference type="EMBL" id="OHU18738.1"/>
    </source>
</evidence>
<dbReference type="InterPro" id="IPR036631">
    <property type="entry name" value="MGMT_N_sf"/>
</dbReference>
<dbReference type="SUPFAM" id="SSF46767">
    <property type="entry name" value="Methylated DNA-protein cysteine methyltransferase, C-terminal domain"/>
    <property type="match status" value="1"/>
</dbReference>
<dbReference type="InterPro" id="IPR001497">
    <property type="entry name" value="MethylDNA_cys_MeTrfase_AS"/>
</dbReference>
<sequence>MATSLAILSVPDGILGTVSTLGHCLFHTAIGTCAIAWSAEGVVALQLPEGDDASTVARIRRPGGDKLAPPPFVSDAIDGIRRVLAGEDDDLQWIPLDLDGTTDFDREVYTATRAIGPGKTRSYGEVAAIVGAPGAAQAVGQSLGRNPIPLIVPCHRVLAADHSLHGFSAYGGVMTKRELLRLEHAPGFDDPTLF</sequence>
<evidence type="ECO:0000256" key="1">
    <source>
        <dbReference type="ARBA" id="ARBA00001286"/>
    </source>
</evidence>
<dbReference type="Gene3D" id="1.10.10.10">
    <property type="entry name" value="Winged helix-like DNA-binding domain superfamily/Winged helix DNA-binding domain"/>
    <property type="match status" value="1"/>
</dbReference>
<dbReference type="EMBL" id="MLIK01000024">
    <property type="protein sequence ID" value="OHU18738.1"/>
    <property type="molecule type" value="Genomic_DNA"/>
</dbReference>
<feature type="domain" description="Methylated-DNA-[protein]-cysteine S-methyltransferase DNA binding" evidence="9">
    <location>
        <begin position="103"/>
        <end position="184"/>
    </location>
</feature>
<dbReference type="InterPro" id="IPR036388">
    <property type="entry name" value="WH-like_DNA-bd_sf"/>
</dbReference>
<evidence type="ECO:0000256" key="3">
    <source>
        <dbReference type="ARBA" id="ARBA00011918"/>
    </source>
</evidence>